<feature type="compositionally biased region" description="Polar residues" evidence="1">
    <location>
        <begin position="342"/>
        <end position="356"/>
    </location>
</feature>
<name>A0AAW0NY55_9GOBI</name>
<reference evidence="3" key="1">
    <citation type="submission" date="2024-04" db="EMBL/GenBank/DDBJ databases">
        <title>Salinicola lusitanus LLJ914,a marine bacterium isolated from the Okinawa Trough.</title>
        <authorList>
            <person name="Li J."/>
        </authorList>
    </citation>
    <scope>NUCLEOTIDE SEQUENCE [LARGE SCALE GENOMIC DNA]</scope>
</reference>
<dbReference type="EMBL" id="JBBPFD010000009">
    <property type="protein sequence ID" value="KAK7912538.1"/>
    <property type="molecule type" value="Genomic_DNA"/>
</dbReference>
<dbReference type="Pfam" id="PF15385">
    <property type="entry name" value="SARG"/>
    <property type="match status" value="1"/>
</dbReference>
<feature type="region of interest" description="Disordered" evidence="1">
    <location>
        <begin position="136"/>
        <end position="171"/>
    </location>
</feature>
<evidence type="ECO:0000313" key="2">
    <source>
        <dbReference type="EMBL" id="KAK7912538.1"/>
    </source>
</evidence>
<feature type="compositionally biased region" description="Polar residues" evidence="1">
    <location>
        <begin position="369"/>
        <end position="397"/>
    </location>
</feature>
<feature type="region of interest" description="Disordered" evidence="1">
    <location>
        <begin position="61"/>
        <end position="83"/>
    </location>
</feature>
<dbReference type="AlphaFoldDB" id="A0AAW0NY55"/>
<evidence type="ECO:0000256" key="1">
    <source>
        <dbReference type="SAM" id="MobiDB-lite"/>
    </source>
</evidence>
<sequence>MPKSDTWPGGTGLEPMPGIDSSGSCDSVMSTNSGFSDDSLEYLSAEEKACLMFLEETIDSLDTEDDSGLSNDETEQKPCPGTVASKQAELTASFNRCTTNSEQKEITQHSIKANVEKNIPSYLVPTPFVVANSTQPSAAKPCVAPKKNSAPKPTCNISDKEKNPKISWSAEPHPIPLEVNVIIPPKTQPHSSKAVDTSLQRGPLSYDALVYLRKNASEKKTPLRPSVDHTIESVNPNVTPARDNGPVQSNISRFDRFHPEFSQSRKIPPAVPPKPRKMSNNSETKPQTALSPSRSFSVKRTPNPEMVRQEALQKLGLIKESNEISVSTSAPKVQNGLKPAHSKSTSFNNPTRSPSFCVTRLPPEPKSRGLQSSASFHHSSLHQTNRPRTAPQSQSEPTKGFNAAQSAKPKPSNSVGYSVMVVPGMGADRREALRKLGLLKD</sequence>
<proteinExistence type="predicted"/>
<feature type="compositionally biased region" description="Polar residues" evidence="1">
    <location>
        <begin position="21"/>
        <end position="30"/>
    </location>
</feature>
<keyword evidence="3" id="KW-1185">Reference proteome</keyword>
<organism evidence="2 3">
    <name type="scientific">Mugilogobius chulae</name>
    <name type="common">yellowstripe goby</name>
    <dbReference type="NCBI Taxonomy" id="88201"/>
    <lineage>
        <taxon>Eukaryota</taxon>
        <taxon>Metazoa</taxon>
        <taxon>Chordata</taxon>
        <taxon>Craniata</taxon>
        <taxon>Vertebrata</taxon>
        <taxon>Euteleostomi</taxon>
        <taxon>Actinopterygii</taxon>
        <taxon>Neopterygii</taxon>
        <taxon>Teleostei</taxon>
        <taxon>Neoteleostei</taxon>
        <taxon>Acanthomorphata</taxon>
        <taxon>Gobiaria</taxon>
        <taxon>Gobiiformes</taxon>
        <taxon>Gobioidei</taxon>
        <taxon>Gobiidae</taxon>
        <taxon>Gobionellinae</taxon>
        <taxon>Mugilogobius</taxon>
    </lineage>
</organism>
<dbReference type="PANTHER" id="PTHR21555">
    <property type="entry name" value="SPECIFICALLY ANDROGEN-REGULATED GENE PROTEIN"/>
    <property type="match status" value="1"/>
</dbReference>
<feature type="compositionally biased region" description="Polar residues" evidence="1">
    <location>
        <begin position="278"/>
        <end position="300"/>
    </location>
</feature>
<feature type="region of interest" description="Disordered" evidence="1">
    <location>
        <begin position="324"/>
        <end position="419"/>
    </location>
</feature>
<dbReference type="Proteomes" id="UP001460270">
    <property type="component" value="Unassembled WGS sequence"/>
</dbReference>
<feature type="compositionally biased region" description="Basic and acidic residues" evidence="1">
    <location>
        <begin position="220"/>
        <end position="231"/>
    </location>
</feature>
<dbReference type="PANTHER" id="PTHR21555:SF1">
    <property type="entry name" value="SPECIFICALLY ANDROGEN-REGULATED GENE PROTEIN"/>
    <property type="match status" value="1"/>
</dbReference>
<feature type="region of interest" description="Disordered" evidence="1">
    <location>
        <begin position="220"/>
        <end position="305"/>
    </location>
</feature>
<evidence type="ECO:0000313" key="3">
    <source>
        <dbReference type="Proteomes" id="UP001460270"/>
    </source>
</evidence>
<dbReference type="InterPro" id="IPR026152">
    <property type="entry name" value="SARG"/>
</dbReference>
<accession>A0AAW0NY55</accession>
<comment type="caution">
    <text evidence="2">The sequence shown here is derived from an EMBL/GenBank/DDBJ whole genome shotgun (WGS) entry which is preliminary data.</text>
</comment>
<protein>
    <recommendedName>
        <fullName evidence="4">Specifically androgen-regulated gene protein</fullName>
    </recommendedName>
</protein>
<feature type="region of interest" description="Disordered" evidence="1">
    <location>
        <begin position="1"/>
        <end position="30"/>
    </location>
</feature>
<gene>
    <name evidence="2" type="ORF">WMY93_012749</name>
</gene>
<evidence type="ECO:0008006" key="4">
    <source>
        <dbReference type="Google" id="ProtNLM"/>
    </source>
</evidence>